<feature type="region of interest" description="Disordered" evidence="1">
    <location>
        <begin position="1"/>
        <end position="31"/>
    </location>
</feature>
<reference evidence="2" key="1">
    <citation type="submission" date="2019-08" db="EMBL/GenBank/DDBJ databases">
        <authorList>
            <person name="Liu F."/>
        </authorList>
    </citation>
    <scope>NUCLEOTIDE SEQUENCE [LARGE SCALE GENOMIC DNA]</scope>
    <source>
        <strain evidence="2">PA1801</strain>
        <tissue evidence="2">Leaf</tissue>
    </source>
</reference>
<keyword evidence="3" id="KW-1185">Reference proteome</keyword>
<evidence type="ECO:0000313" key="3">
    <source>
        <dbReference type="Proteomes" id="UP000325315"/>
    </source>
</evidence>
<proteinExistence type="predicted"/>
<keyword evidence="2" id="KW-0695">RNA-directed DNA polymerase</keyword>
<keyword evidence="2" id="KW-0548">Nucleotidyltransferase</keyword>
<gene>
    <name evidence="2" type="ORF">EPI10_027226</name>
</gene>
<sequence>MLIERLSGPPLGQPESDQREEVESYPSWSNLPKMNEVSSQYKGSPQKKAFSGGALTLTEMDDKTLSNLVNSDSIKKYFIRKK</sequence>
<dbReference type="Proteomes" id="UP000325315">
    <property type="component" value="Unassembled WGS sequence"/>
</dbReference>
<evidence type="ECO:0000256" key="1">
    <source>
        <dbReference type="SAM" id="MobiDB-lite"/>
    </source>
</evidence>
<organism evidence="2 3">
    <name type="scientific">Gossypium australe</name>
    <dbReference type="NCBI Taxonomy" id="47621"/>
    <lineage>
        <taxon>Eukaryota</taxon>
        <taxon>Viridiplantae</taxon>
        <taxon>Streptophyta</taxon>
        <taxon>Embryophyta</taxon>
        <taxon>Tracheophyta</taxon>
        <taxon>Spermatophyta</taxon>
        <taxon>Magnoliopsida</taxon>
        <taxon>eudicotyledons</taxon>
        <taxon>Gunneridae</taxon>
        <taxon>Pentapetalae</taxon>
        <taxon>rosids</taxon>
        <taxon>malvids</taxon>
        <taxon>Malvales</taxon>
        <taxon>Malvaceae</taxon>
        <taxon>Malvoideae</taxon>
        <taxon>Gossypium</taxon>
    </lineage>
</organism>
<keyword evidence="2" id="KW-0808">Transferase</keyword>
<name>A0A5B6UWR8_9ROSI</name>
<dbReference type="AlphaFoldDB" id="A0A5B6UWR8"/>
<evidence type="ECO:0000313" key="2">
    <source>
        <dbReference type="EMBL" id="KAA3460572.1"/>
    </source>
</evidence>
<dbReference type="OrthoDB" id="1637540at2759"/>
<dbReference type="EMBL" id="SMMG02000009">
    <property type="protein sequence ID" value="KAA3460572.1"/>
    <property type="molecule type" value="Genomic_DNA"/>
</dbReference>
<comment type="caution">
    <text evidence="2">The sequence shown here is derived from an EMBL/GenBank/DDBJ whole genome shotgun (WGS) entry which is preliminary data.</text>
</comment>
<dbReference type="GO" id="GO:0003964">
    <property type="term" value="F:RNA-directed DNA polymerase activity"/>
    <property type="evidence" value="ECO:0007669"/>
    <property type="project" value="UniProtKB-KW"/>
</dbReference>
<accession>A0A5B6UWR8</accession>
<protein>
    <submittedName>
        <fullName evidence="2">RNA-directed DNA polymerase (Reverse transcriptase), Ribonuclease H</fullName>
    </submittedName>
</protein>